<dbReference type="Proteomes" id="UP000269945">
    <property type="component" value="Unassembled WGS sequence"/>
</dbReference>
<keyword evidence="1" id="KW-0472">Membrane</keyword>
<keyword evidence="3" id="KW-1185">Reference proteome</keyword>
<keyword evidence="1" id="KW-1133">Transmembrane helix</keyword>
<feature type="transmembrane region" description="Helical" evidence="1">
    <location>
        <begin position="20"/>
        <end position="39"/>
    </location>
</feature>
<dbReference type="AlphaFoldDB" id="A0A9X9Q545"/>
<reference evidence="2 3" key="1">
    <citation type="submission" date="2018-10" db="EMBL/GenBank/DDBJ databases">
        <authorList>
            <person name="Ekblom R."/>
            <person name="Jareborg N."/>
        </authorList>
    </citation>
    <scope>NUCLEOTIDE SEQUENCE [LARGE SCALE GENOMIC DNA]</scope>
    <source>
        <tissue evidence="2">Muscle</tissue>
    </source>
</reference>
<name>A0A9X9Q545_GULGU</name>
<evidence type="ECO:0000313" key="2">
    <source>
        <dbReference type="EMBL" id="VCX19859.1"/>
    </source>
</evidence>
<accession>A0A9X9Q545</accession>
<dbReference type="EMBL" id="CYRY02036873">
    <property type="protein sequence ID" value="VCX19859.1"/>
    <property type="molecule type" value="Genomic_DNA"/>
</dbReference>
<organism evidence="2 3">
    <name type="scientific">Gulo gulo</name>
    <name type="common">Wolverine</name>
    <name type="synonym">Gluton</name>
    <dbReference type="NCBI Taxonomy" id="48420"/>
    <lineage>
        <taxon>Eukaryota</taxon>
        <taxon>Metazoa</taxon>
        <taxon>Chordata</taxon>
        <taxon>Craniata</taxon>
        <taxon>Vertebrata</taxon>
        <taxon>Euteleostomi</taxon>
        <taxon>Mammalia</taxon>
        <taxon>Eutheria</taxon>
        <taxon>Laurasiatheria</taxon>
        <taxon>Carnivora</taxon>
        <taxon>Caniformia</taxon>
        <taxon>Musteloidea</taxon>
        <taxon>Mustelidae</taxon>
        <taxon>Guloninae</taxon>
        <taxon>Gulo</taxon>
    </lineage>
</organism>
<proteinExistence type="predicted"/>
<evidence type="ECO:0000256" key="1">
    <source>
        <dbReference type="SAM" id="Phobius"/>
    </source>
</evidence>
<comment type="caution">
    <text evidence="2">The sequence shown here is derived from an EMBL/GenBank/DDBJ whole genome shotgun (WGS) entry which is preliminary data.</text>
</comment>
<sequence length="61" mass="6899">MSLYWPWISKLSKSVGDRVLLMVICSTLLRAGGCGWFLCQWRSAPSGRREATVGTQRDRNP</sequence>
<feature type="non-terminal residue" evidence="2">
    <location>
        <position position="1"/>
    </location>
</feature>
<evidence type="ECO:0000313" key="3">
    <source>
        <dbReference type="Proteomes" id="UP000269945"/>
    </source>
</evidence>
<keyword evidence="1" id="KW-0812">Transmembrane</keyword>
<gene>
    <name evidence="2" type="ORF">BN2614_LOCUS3</name>
</gene>
<protein>
    <submittedName>
        <fullName evidence="2">Uncharacterized protein</fullName>
    </submittedName>
</protein>